<organism evidence="1 2">
    <name type="scientific">Bacteroides clarus YIT 12056</name>
    <dbReference type="NCBI Taxonomy" id="762984"/>
    <lineage>
        <taxon>Bacteria</taxon>
        <taxon>Pseudomonadati</taxon>
        <taxon>Bacteroidota</taxon>
        <taxon>Bacteroidia</taxon>
        <taxon>Bacteroidales</taxon>
        <taxon>Bacteroidaceae</taxon>
        <taxon>Bacteroides</taxon>
    </lineage>
</organism>
<accession>A0ABP2KNF7</accession>
<reference evidence="1 2" key="1">
    <citation type="submission" date="2011-02" db="EMBL/GenBank/DDBJ databases">
        <authorList>
            <person name="Weinstock G."/>
            <person name="Sodergren E."/>
            <person name="Clifton S."/>
            <person name="Fulton L."/>
            <person name="Fulton B."/>
            <person name="Courtney L."/>
            <person name="Fronick C."/>
            <person name="Harrison M."/>
            <person name="Strong C."/>
            <person name="Farmer C."/>
            <person name="Delahaunty K."/>
            <person name="Markovic C."/>
            <person name="Hall O."/>
            <person name="Minx P."/>
            <person name="Tomlinson C."/>
            <person name="Mitreva M."/>
            <person name="Hou S."/>
            <person name="Chen J."/>
            <person name="Wollam A."/>
            <person name="Pepin K.H."/>
            <person name="Johnson M."/>
            <person name="Bhonagiri V."/>
            <person name="Zhang X."/>
            <person name="Suruliraj S."/>
            <person name="Warren W."/>
            <person name="Chinwalla A."/>
            <person name="Mardis E.R."/>
            <person name="Wilson R.K."/>
        </authorList>
    </citation>
    <scope>NUCLEOTIDE SEQUENCE [LARGE SCALE GENOMIC DNA]</scope>
    <source>
        <strain evidence="1 2">YIT 12056</strain>
    </source>
</reference>
<comment type="caution">
    <text evidence="1">The sequence shown here is derived from an EMBL/GenBank/DDBJ whole genome shotgun (WGS) entry which is preliminary data.</text>
</comment>
<evidence type="ECO:0000313" key="1">
    <source>
        <dbReference type="EMBL" id="EGF50430.1"/>
    </source>
</evidence>
<dbReference type="EMBL" id="AFBM01000029">
    <property type="protein sequence ID" value="EGF50430.1"/>
    <property type="molecule type" value="Genomic_DNA"/>
</dbReference>
<proteinExistence type="predicted"/>
<keyword evidence="2" id="KW-1185">Reference proteome</keyword>
<sequence length="181" mass="20353">MQSMAEDIRENEMNSGVPVKMRGIDADGNSISPTLQEVADALPGEQRYDRGVYYSLPKPIVSIHKPTGGNETKTITLFKIEDYNTSHFNFFEIFTIPFYSNNHCLPGWCKVHYAPAGTLQSDVAHVEYGCFSNLRQINYEGDVYFAIDVLVNQYGSAYIALTGYHEDISQIMDVTGNFTEL</sequence>
<name>A0ABP2KNF7_9BACE</name>
<evidence type="ECO:0000313" key="2">
    <source>
        <dbReference type="Proteomes" id="UP000010321"/>
    </source>
</evidence>
<dbReference type="Proteomes" id="UP000010321">
    <property type="component" value="Unassembled WGS sequence"/>
</dbReference>
<protein>
    <submittedName>
        <fullName evidence="1">Uncharacterized protein</fullName>
    </submittedName>
</protein>
<gene>
    <name evidence="1" type="ORF">HMPREF9445_02506</name>
</gene>